<feature type="region of interest" description="Disordered" evidence="5">
    <location>
        <begin position="222"/>
        <end position="292"/>
    </location>
</feature>
<evidence type="ECO:0000256" key="1">
    <source>
        <dbReference type="ARBA" id="ARBA00008344"/>
    </source>
</evidence>
<name>A0AAV3Z4B2_9GAST</name>
<keyword evidence="6" id="KW-0732">Signal</keyword>
<gene>
    <name evidence="7" type="ORF">PoB_001659700</name>
</gene>
<evidence type="ECO:0000256" key="6">
    <source>
        <dbReference type="SAM" id="SignalP"/>
    </source>
</evidence>
<keyword evidence="3" id="KW-0378">Hydrolase</keyword>
<feature type="chain" id="PRO_5043483928" description="small monomeric GTPase" evidence="6">
    <location>
        <begin position="21"/>
        <end position="331"/>
    </location>
</feature>
<feature type="compositionally biased region" description="Basic and acidic residues" evidence="5">
    <location>
        <begin position="256"/>
        <end position="272"/>
    </location>
</feature>
<evidence type="ECO:0000256" key="5">
    <source>
        <dbReference type="SAM" id="MobiDB-lite"/>
    </source>
</evidence>
<dbReference type="InterPro" id="IPR027417">
    <property type="entry name" value="P-loop_NTPase"/>
</dbReference>
<evidence type="ECO:0000313" key="7">
    <source>
        <dbReference type="EMBL" id="GFN90091.1"/>
    </source>
</evidence>
<dbReference type="EC" id="3.6.5.2" evidence="2"/>
<keyword evidence="8" id="KW-1185">Reference proteome</keyword>
<dbReference type="InterPro" id="IPR051065">
    <property type="entry name" value="Ras-related_GTPase"/>
</dbReference>
<protein>
    <recommendedName>
        <fullName evidence="2">small monomeric GTPase</fullName>
        <ecNumber evidence="2">3.6.5.2</ecNumber>
    </recommendedName>
</protein>
<dbReference type="SMART" id="SM00173">
    <property type="entry name" value="RAS"/>
    <property type="match status" value="1"/>
</dbReference>
<dbReference type="SUPFAM" id="SSF52540">
    <property type="entry name" value="P-loop containing nucleoside triphosphate hydrolases"/>
    <property type="match status" value="1"/>
</dbReference>
<organism evidence="7 8">
    <name type="scientific">Plakobranchus ocellatus</name>
    <dbReference type="NCBI Taxonomy" id="259542"/>
    <lineage>
        <taxon>Eukaryota</taxon>
        <taxon>Metazoa</taxon>
        <taxon>Spiralia</taxon>
        <taxon>Lophotrochozoa</taxon>
        <taxon>Mollusca</taxon>
        <taxon>Gastropoda</taxon>
        <taxon>Heterobranchia</taxon>
        <taxon>Euthyneura</taxon>
        <taxon>Panpulmonata</taxon>
        <taxon>Sacoglossa</taxon>
        <taxon>Placobranchoidea</taxon>
        <taxon>Plakobranchidae</taxon>
        <taxon>Plakobranchus</taxon>
    </lineage>
</organism>
<reference evidence="7 8" key="1">
    <citation type="journal article" date="2021" name="Elife">
        <title>Chloroplast acquisition without the gene transfer in kleptoplastic sea slugs, Plakobranchus ocellatus.</title>
        <authorList>
            <person name="Maeda T."/>
            <person name="Takahashi S."/>
            <person name="Yoshida T."/>
            <person name="Shimamura S."/>
            <person name="Takaki Y."/>
            <person name="Nagai Y."/>
            <person name="Toyoda A."/>
            <person name="Suzuki Y."/>
            <person name="Arimoto A."/>
            <person name="Ishii H."/>
            <person name="Satoh N."/>
            <person name="Nishiyama T."/>
            <person name="Hasebe M."/>
            <person name="Maruyama T."/>
            <person name="Minagawa J."/>
            <person name="Obokata J."/>
            <person name="Shigenobu S."/>
        </authorList>
    </citation>
    <scope>NUCLEOTIDE SEQUENCE [LARGE SCALE GENOMIC DNA]</scope>
</reference>
<evidence type="ECO:0000256" key="2">
    <source>
        <dbReference type="ARBA" id="ARBA00011984"/>
    </source>
</evidence>
<evidence type="ECO:0000256" key="3">
    <source>
        <dbReference type="ARBA" id="ARBA00022801"/>
    </source>
</evidence>
<comment type="caution">
    <text evidence="7">The sequence shown here is derived from an EMBL/GenBank/DDBJ whole genome shotgun (WGS) entry which is preliminary data.</text>
</comment>
<evidence type="ECO:0000313" key="8">
    <source>
        <dbReference type="Proteomes" id="UP000735302"/>
    </source>
</evidence>
<evidence type="ECO:0000256" key="4">
    <source>
        <dbReference type="ARBA" id="ARBA00048098"/>
    </source>
</evidence>
<feature type="compositionally biased region" description="Basic and acidic residues" evidence="5">
    <location>
        <begin position="283"/>
        <end position="292"/>
    </location>
</feature>
<dbReference type="InterPro" id="IPR001806">
    <property type="entry name" value="Small_GTPase"/>
</dbReference>
<sequence length="331" mass="37358">MAAFRPFCGFLFQLVPSSSSLTSLPQRPNGSRVYLVLCPFPPDIYLFYVYTVTDRAAILCRLQDECQPSCHDVYDADAFIVVYSITDARTFKVAQDELGRIRSGTTASAPILLLGNKLDFDHVRKVPLEHGRKAAETASCLHVEVSAAESHAPIIDKLHSLFLDAVTSLCHRGRTVKRRKSLFENVSKKLGSVFRMRSLEDAGTAAAEINKQKMMQVCNLSSNRSVHDDDGDDNDDEYDESVHDDDGDDNDDEYDDNVHDDEGDKKEKKLIDTEMNSTGKTNDWNKRNTNERWASDLQEGEVLELRPRPYFTHLPKHCVLEAKQKGSIDLR</sequence>
<dbReference type="AlphaFoldDB" id="A0AAV3Z4B2"/>
<proteinExistence type="inferred from homology"/>
<dbReference type="Pfam" id="PF00071">
    <property type="entry name" value="Ras"/>
    <property type="match status" value="1"/>
</dbReference>
<feature type="signal peptide" evidence="6">
    <location>
        <begin position="1"/>
        <end position="20"/>
    </location>
</feature>
<feature type="compositionally biased region" description="Acidic residues" evidence="5">
    <location>
        <begin position="229"/>
        <end position="255"/>
    </location>
</feature>
<comment type="similarity">
    <text evidence="1">Belongs to the small GTPase superfamily. Ras family.</text>
</comment>
<dbReference type="Proteomes" id="UP000735302">
    <property type="component" value="Unassembled WGS sequence"/>
</dbReference>
<dbReference type="GO" id="GO:0005525">
    <property type="term" value="F:GTP binding"/>
    <property type="evidence" value="ECO:0007669"/>
    <property type="project" value="InterPro"/>
</dbReference>
<comment type="catalytic activity">
    <reaction evidence="4">
        <text>GTP + H2O = GDP + phosphate + H(+)</text>
        <dbReference type="Rhea" id="RHEA:19669"/>
        <dbReference type="ChEBI" id="CHEBI:15377"/>
        <dbReference type="ChEBI" id="CHEBI:15378"/>
        <dbReference type="ChEBI" id="CHEBI:37565"/>
        <dbReference type="ChEBI" id="CHEBI:43474"/>
        <dbReference type="ChEBI" id="CHEBI:58189"/>
        <dbReference type="EC" id="3.6.5.2"/>
    </reaction>
</comment>
<dbReference type="Gene3D" id="3.40.50.300">
    <property type="entry name" value="P-loop containing nucleotide triphosphate hydrolases"/>
    <property type="match status" value="1"/>
</dbReference>
<dbReference type="PANTHER" id="PTHR45704">
    <property type="entry name" value="RAS-LIKE FAMILY MEMBER 11"/>
    <property type="match status" value="1"/>
</dbReference>
<dbReference type="EMBL" id="BLXT01001985">
    <property type="protein sequence ID" value="GFN90091.1"/>
    <property type="molecule type" value="Genomic_DNA"/>
</dbReference>
<dbReference type="GO" id="GO:0003925">
    <property type="term" value="F:G protein activity"/>
    <property type="evidence" value="ECO:0007669"/>
    <property type="project" value="UniProtKB-EC"/>
</dbReference>
<dbReference type="SMART" id="SM00175">
    <property type="entry name" value="RAB"/>
    <property type="match status" value="1"/>
</dbReference>
<accession>A0AAV3Z4B2</accession>